<dbReference type="Pfam" id="PF04536">
    <property type="entry name" value="TPM_phosphatase"/>
    <property type="match status" value="1"/>
</dbReference>
<keyword evidence="1" id="KW-0175">Coiled coil</keyword>
<gene>
    <name evidence="5" type="ORF">DWB68_06430</name>
</gene>
<proteinExistence type="predicted"/>
<organism evidence="5 6">
    <name type="scientific">Galactobacter valiniphilus</name>
    <dbReference type="NCBI Taxonomy" id="2676122"/>
    <lineage>
        <taxon>Bacteria</taxon>
        <taxon>Bacillati</taxon>
        <taxon>Actinomycetota</taxon>
        <taxon>Actinomycetes</taxon>
        <taxon>Micrococcales</taxon>
        <taxon>Micrococcaceae</taxon>
        <taxon>Galactobacter</taxon>
    </lineage>
</organism>
<evidence type="ECO:0000256" key="2">
    <source>
        <dbReference type="SAM" id="Phobius"/>
    </source>
</evidence>
<dbReference type="CDD" id="cd12087">
    <property type="entry name" value="TM_EGFR-like"/>
    <property type="match status" value="1"/>
</dbReference>
<evidence type="ECO:0000256" key="1">
    <source>
        <dbReference type="SAM" id="Coils"/>
    </source>
</evidence>
<dbReference type="InterPro" id="IPR007621">
    <property type="entry name" value="TPM_dom"/>
</dbReference>
<accession>A0A399JAI0</accession>
<name>A0A399JAI0_9MICC</name>
<dbReference type="AlphaFoldDB" id="A0A399JAI0"/>
<feature type="coiled-coil region" evidence="1">
    <location>
        <begin position="511"/>
        <end position="538"/>
    </location>
</feature>
<feature type="coiled-coil region" evidence="1">
    <location>
        <begin position="371"/>
        <end position="441"/>
    </location>
</feature>
<sequence length="690" mass="71143">MLRVPNGGHVPTHRLRRTVLAFAAAVGLSLGAASPAFATDPVTFSGSQIVDQVGALGSEKADLQKDVDAFQEKTGARLYVAFVDEFTNPTTGRDWATALVKKNGWTSNKVVVLAVATKSSPRKYFVGAGSGSTLTKFDSKADTAVVAKLKDQDWAGAVQATITSYGGSTSNSSGSGFSLMTPLIILVIVGLGVFLFVRARRKKALAGGGGQGQVGGPQGRVPSAEEIASLRQQAGPLLIKADDAIRTSEQEMNFALASYGDSAVATFREDLDKAKGQLAESFKLQQQLDDDIPDTPQQQYEWLSQIIAHCNAVNDELNAHSQEFDDLRRLEAQAPALAEELRSSLPALSGRLESARGGLAGLAAEYADSAVRQVQDNVQQATERLNFVESSASGALTAAQAGRNSEAAVQVRAAQQAKAQAEDLVGAVESTRQRLSEAKAQLTESVRAGAQDLAQAKAALANGNQLGLAGRTAALEAALNQVREQLSTGRPDPVALLASVEQARAGLDEPLAQVRDQAEQAQRAAQALQSAIRSASAKIEGTEDFVKSRRGVVGAQARTRLAEARRLLDDAIASAGQDPQRALASAQRAEQLADSAAQDAEQDVQGFQYGGMGGYGQRGGMGGGFGGMNGVGGAVLGGILGSILTSGGHHHSGGGDGGFFGDGGFGGFGGGGDFGGGGGFGGFDGGGGEF</sequence>
<reference evidence="5 6" key="1">
    <citation type="submission" date="2018-07" db="EMBL/GenBank/DDBJ databases">
        <title>Arthrobacter sp. nov., isolated from raw cow's milk with high bacterial count.</title>
        <authorList>
            <person name="Hahne J."/>
            <person name="Isele D."/>
            <person name="Lipski A."/>
        </authorList>
    </citation>
    <scope>NUCLEOTIDE SEQUENCE [LARGE SCALE GENOMIC DNA]</scope>
    <source>
        <strain evidence="5 6">JZ R-35</strain>
    </source>
</reference>
<evidence type="ECO:0000313" key="5">
    <source>
        <dbReference type="EMBL" id="RII42581.1"/>
    </source>
</evidence>
<dbReference type="Proteomes" id="UP000265419">
    <property type="component" value="Unassembled WGS sequence"/>
</dbReference>
<feature type="domain" description="TPM" evidence="4">
    <location>
        <begin position="49"/>
        <end position="164"/>
    </location>
</feature>
<dbReference type="Gene3D" id="3.10.310.50">
    <property type="match status" value="1"/>
</dbReference>
<keyword evidence="2" id="KW-1133">Transmembrane helix</keyword>
<protein>
    <submittedName>
        <fullName evidence="5">TPM domain-containing protein</fullName>
    </submittedName>
</protein>
<keyword evidence="2" id="KW-0472">Membrane</keyword>
<keyword evidence="3" id="KW-0732">Signal</keyword>
<keyword evidence="6" id="KW-1185">Reference proteome</keyword>
<evidence type="ECO:0000256" key="3">
    <source>
        <dbReference type="SAM" id="SignalP"/>
    </source>
</evidence>
<keyword evidence="2" id="KW-0812">Transmembrane</keyword>
<feature type="transmembrane region" description="Helical" evidence="2">
    <location>
        <begin position="177"/>
        <end position="197"/>
    </location>
</feature>
<evidence type="ECO:0000313" key="6">
    <source>
        <dbReference type="Proteomes" id="UP000265419"/>
    </source>
</evidence>
<comment type="caution">
    <text evidence="5">The sequence shown here is derived from an EMBL/GenBank/DDBJ whole genome shotgun (WGS) entry which is preliminary data.</text>
</comment>
<dbReference type="EMBL" id="QQXK01000010">
    <property type="protein sequence ID" value="RII42581.1"/>
    <property type="molecule type" value="Genomic_DNA"/>
</dbReference>
<feature type="signal peptide" evidence="3">
    <location>
        <begin position="1"/>
        <end position="38"/>
    </location>
</feature>
<feature type="chain" id="PRO_5017339161" evidence="3">
    <location>
        <begin position="39"/>
        <end position="690"/>
    </location>
</feature>
<evidence type="ECO:0000259" key="4">
    <source>
        <dbReference type="Pfam" id="PF04536"/>
    </source>
</evidence>